<proteinExistence type="predicted"/>
<keyword evidence="3" id="KW-1185">Reference proteome</keyword>
<organism evidence="4">
    <name type="scientific">Enterobius vermicularis</name>
    <name type="common">Human pinworm</name>
    <dbReference type="NCBI Taxonomy" id="51028"/>
    <lineage>
        <taxon>Eukaryota</taxon>
        <taxon>Metazoa</taxon>
        <taxon>Ecdysozoa</taxon>
        <taxon>Nematoda</taxon>
        <taxon>Chromadorea</taxon>
        <taxon>Rhabditida</taxon>
        <taxon>Spirurina</taxon>
        <taxon>Oxyuridomorpha</taxon>
        <taxon>Oxyuroidea</taxon>
        <taxon>Oxyuridae</taxon>
        <taxon>Enterobius</taxon>
    </lineage>
</organism>
<protein>
    <submittedName>
        <fullName evidence="4">CC domain-containing protein</fullName>
    </submittedName>
</protein>
<evidence type="ECO:0000313" key="4">
    <source>
        <dbReference type="WBParaSite" id="EVEC_0000125201-mRNA-1"/>
    </source>
</evidence>
<evidence type="ECO:0000313" key="3">
    <source>
        <dbReference type="Proteomes" id="UP000274131"/>
    </source>
</evidence>
<gene>
    <name evidence="2" type="ORF">EVEC_LOCUS960</name>
</gene>
<accession>A0A0N4UV09</accession>
<evidence type="ECO:0000313" key="2">
    <source>
        <dbReference type="EMBL" id="VDD85817.1"/>
    </source>
</evidence>
<sequence>MILAYALLTIFAFVRLGYCLTCANGGQVVALGCTNSLQCAPYTRAPVACISSQCCTVPHTCPNLCRPLALGCTSAVQCLPYAGTSLGITCINGMCCPV</sequence>
<dbReference type="OrthoDB" id="5846970at2759"/>
<dbReference type="AlphaFoldDB" id="A0A0N4UV09"/>
<feature type="chain" id="PRO_5043122493" evidence="1">
    <location>
        <begin position="20"/>
        <end position="98"/>
    </location>
</feature>
<reference evidence="4" key="1">
    <citation type="submission" date="2017-02" db="UniProtKB">
        <authorList>
            <consortium name="WormBaseParasite"/>
        </authorList>
    </citation>
    <scope>IDENTIFICATION</scope>
</reference>
<evidence type="ECO:0000256" key="1">
    <source>
        <dbReference type="SAM" id="SignalP"/>
    </source>
</evidence>
<dbReference type="EMBL" id="UXUI01007153">
    <property type="protein sequence ID" value="VDD85817.1"/>
    <property type="molecule type" value="Genomic_DNA"/>
</dbReference>
<keyword evidence="1" id="KW-0732">Signal</keyword>
<dbReference type="WBParaSite" id="EVEC_0000125201-mRNA-1">
    <property type="protein sequence ID" value="EVEC_0000125201-mRNA-1"/>
    <property type="gene ID" value="EVEC_0000125201"/>
</dbReference>
<name>A0A0N4UV09_ENTVE</name>
<feature type="signal peptide" evidence="1">
    <location>
        <begin position="1"/>
        <end position="19"/>
    </location>
</feature>
<dbReference type="Proteomes" id="UP000274131">
    <property type="component" value="Unassembled WGS sequence"/>
</dbReference>
<reference evidence="2 3" key="2">
    <citation type="submission" date="2018-10" db="EMBL/GenBank/DDBJ databases">
        <authorList>
            <consortium name="Pathogen Informatics"/>
        </authorList>
    </citation>
    <scope>NUCLEOTIDE SEQUENCE [LARGE SCALE GENOMIC DNA]</scope>
</reference>